<evidence type="ECO:0000256" key="7">
    <source>
        <dbReference type="ARBA" id="ARBA00023136"/>
    </source>
</evidence>
<keyword evidence="3 8" id="KW-0813">Transport</keyword>
<dbReference type="CDD" id="cd06261">
    <property type="entry name" value="TM_PBP2"/>
    <property type="match status" value="1"/>
</dbReference>
<evidence type="ECO:0000313" key="11">
    <source>
        <dbReference type="Proteomes" id="UP001596084"/>
    </source>
</evidence>
<dbReference type="InterPro" id="IPR035906">
    <property type="entry name" value="MetI-like_sf"/>
</dbReference>
<evidence type="ECO:0000256" key="2">
    <source>
        <dbReference type="ARBA" id="ARBA00007069"/>
    </source>
</evidence>
<dbReference type="InterPro" id="IPR051789">
    <property type="entry name" value="Bact_Polyamine_Transport"/>
</dbReference>
<dbReference type="Pfam" id="PF00528">
    <property type="entry name" value="BPD_transp_1"/>
    <property type="match status" value="1"/>
</dbReference>
<feature type="transmembrane region" description="Helical" evidence="8">
    <location>
        <begin position="12"/>
        <end position="36"/>
    </location>
</feature>
<keyword evidence="5 8" id="KW-0812">Transmembrane</keyword>
<gene>
    <name evidence="10" type="ORF">ACFPP7_23240</name>
</gene>
<keyword evidence="11" id="KW-1185">Reference proteome</keyword>
<evidence type="ECO:0000256" key="3">
    <source>
        <dbReference type="ARBA" id="ARBA00022448"/>
    </source>
</evidence>
<feature type="transmembrane region" description="Helical" evidence="8">
    <location>
        <begin position="242"/>
        <end position="263"/>
    </location>
</feature>
<keyword evidence="6 8" id="KW-1133">Transmembrane helix</keyword>
<evidence type="ECO:0000259" key="9">
    <source>
        <dbReference type="PROSITE" id="PS50928"/>
    </source>
</evidence>
<proteinExistence type="inferred from homology"/>
<keyword evidence="4" id="KW-1003">Cell membrane</keyword>
<evidence type="ECO:0000313" key="10">
    <source>
        <dbReference type="EMBL" id="MFC5523803.1"/>
    </source>
</evidence>
<feature type="transmembrane region" description="Helical" evidence="8">
    <location>
        <begin position="103"/>
        <end position="128"/>
    </location>
</feature>
<dbReference type="SUPFAM" id="SSF161098">
    <property type="entry name" value="MetI-like"/>
    <property type="match status" value="1"/>
</dbReference>
<feature type="transmembrane region" description="Helical" evidence="8">
    <location>
        <begin position="184"/>
        <end position="209"/>
    </location>
</feature>
<protein>
    <submittedName>
        <fullName evidence="10">ABC transporter permease</fullName>
    </submittedName>
</protein>
<evidence type="ECO:0000256" key="4">
    <source>
        <dbReference type="ARBA" id="ARBA00022475"/>
    </source>
</evidence>
<sequence>MKNLLRFAERNVGRLWLGLVYLFLYIPLFFLIVFSFNSTRQDGVFTGFSLRWYQALLSDSRLVDGFFLSLRVALITGTLSVVLGCFAAFVLVRYRRFSGRTLFYGLVNAPLVMPEVIIGLSLLLLMVAVQRAVGWPDRGFITIVMGHTLLGMAYATVVIQSRLSEMDRAIEEAAMDLGCRPMQVFFLVTLPNITPSLVSAWLLAFTLSFDDVVISEFLSGPGVTTLPQVIFSYARRGVNPSIYAAATILITVVSLGIISYSIYMLRRQKRLVREISAAIQPEPTLSGPAGAG</sequence>
<comment type="similarity">
    <text evidence="2">Belongs to the binding-protein-dependent transport system permease family. CysTW subfamily.</text>
</comment>
<dbReference type="Gene3D" id="1.10.3720.10">
    <property type="entry name" value="MetI-like"/>
    <property type="match status" value="1"/>
</dbReference>
<dbReference type="InterPro" id="IPR000515">
    <property type="entry name" value="MetI-like"/>
</dbReference>
<dbReference type="RefSeq" id="WP_068832246.1">
    <property type="nucleotide sequence ID" value="NZ_JBHSMX010000066.1"/>
</dbReference>
<dbReference type="EMBL" id="JBHSMX010000066">
    <property type="protein sequence ID" value="MFC5523803.1"/>
    <property type="molecule type" value="Genomic_DNA"/>
</dbReference>
<dbReference type="PANTHER" id="PTHR43848:SF2">
    <property type="entry name" value="PUTRESCINE TRANSPORT SYSTEM PERMEASE PROTEIN POTI"/>
    <property type="match status" value="1"/>
</dbReference>
<evidence type="ECO:0000256" key="5">
    <source>
        <dbReference type="ARBA" id="ARBA00022692"/>
    </source>
</evidence>
<feature type="transmembrane region" description="Helical" evidence="8">
    <location>
        <begin position="140"/>
        <end position="163"/>
    </location>
</feature>
<evidence type="ECO:0000256" key="6">
    <source>
        <dbReference type="ARBA" id="ARBA00022989"/>
    </source>
</evidence>
<evidence type="ECO:0000256" key="8">
    <source>
        <dbReference type="RuleBase" id="RU363032"/>
    </source>
</evidence>
<feature type="transmembrane region" description="Helical" evidence="8">
    <location>
        <begin position="66"/>
        <end position="91"/>
    </location>
</feature>
<dbReference type="PANTHER" id="PTHR43848">
    <property type="entry name" value="PUTRESCINE TRANSPORT SYSTEM PERMEASE PROTEIN POTI"/>
    <property type="match status" value="1"/>
</dbReference>
<dbReference type="Proteomes" id="UP001596084">
    <property type="component" value="Unassembled WGS sequence"/>
</dbReference>
<evidence type="ECO:0000256" key="1">
    <source>
        <dbReference type="ARBA" id="ARBA00004651"/>
    </source>
</evidence>
<comment type="subcellular location">
    <subcellularLocation>
        <location evidence="1 8">Cell membrane</location>
        <topology evidence="1 8">Multi-pass membrane protein</topology>
    </subcellularLocation>
</comment>
<dbReference type="PROSITE" id="PS50928">
    <property type="entry name" value="ABC_TM1"/>
    <property type="match status" value="1"/>
</dbReference>
<reference evidence="11" key="1">
    <citation type="journal article" date="2019" name="Int. J. Syst. Evol. Microbiol.">
        <title>The Global Catalogue of Microorganisms (GCM) 10K type strain sequencing project: providing services to taxonomists for standard genome sequencing and annotation.</title>
        <authorList>
            <consortium name="The Broad Institute Genomics Platform"/>
            <consortium name="The Broad Institute Genome Sequencing Center for Infectious Disease"/>
            <person name="Wu L."/>
            <person name="Ma J."/>
        </authorList>
    </citation>
    <scope>NUCLEOTIDE SEQUENCE [LARGE SCALE GENOMIC DNA]</scope>
    <source>
        <strain evidence="11">CGMCC 4.7277</strain>
    </source>
</reference>
<accession>A0ABW0QGN3</accession>
<keyword evidence="7 8" id="KW-0472">Membrane</keyword>
<organism evidence="10 11">
    <name type="scientific">Polaromonas jejuensis</name>
    <dbReference type="NCBI Taxonomy" id="457502"/>
    <lineage>
        <taxon>Bacteria</taxon>
        <taxon>Pseudomonadati</taxon>
        <taxon>Pseudomonadota</taxon>
        <taxon>Betaproteobacteria</taxon>
        <taxon>Burkholderiales</taxon>
        <taxon>Comamonadaceae</taxon>
        <taxon>Polaromonas</taxon>
    </lineage>
</organism>
<comment type="caution">
    <text evidence="10">The sequence shown here is derived from an EMBL/GenBank/DDBJ whole genome shotgun (WGS) entry which is preliminary data.</text>
</comment>
<name>A0ABW0QGN3_9BURK</name>
<feature type="domain" description="ABC transmembrane type-1" evidence="9">
    <location>
        <begin position="66"/>
        <end position="261"/>
    </location>
</feature>